<name>A0A952FGW6_9PROT</name>
<dbReference type="EMBL" id="JAEKLZ010000131">
    <property type="protein sequence ID" value="MBW8724693.1"/>
    <property type="molecule type" value="Genomic_DNA"/>
</dbReference>
<organism evidence="4 5">
    <name type="scientific">Inquilinus limosus</name>
    <dbReference type="NCBI Taxonomy" id="171674"/>
    <lineage>
        <taxon>Bacteria</taxon>
        <taxon>Pseudomonadati</taxon>
        <taxon>Pseudomonadota</taxon>
        <taxon>Alphaproteobacteria</taxon>
        <taxon>Rhodospirillales</taxon>
        <taxon>Rhodospirillaceae</taxon>
        <taxon>Inquilinus</taxon>
    </lineage>
</organism>
<dbReference type="GO" id="GO:0005737">
    <property type="term" value="C:cytoplasm"/>
    <property type="evidence" value="ECO:0007669"/>
    <property type="project" value="TreeGrafter"/>
</dbReference>
<keyword evidence="1" id="KW-0547">Nucleotide-binding</keyword>
<evidence type="ECO:0000313" key="4">
    <source>
        <dbReference type="EMBL" id="MBW8724693.1"/>
    </source>
</evidence>
<sequence length="767" mass="83386">ATLDLMKYLGRRMPVLRALLVLSYRSDEVGPDHPLRQVLGDLPATAVRLAMQPLSPEAVAALARAAGRSAAELHRITAGNPFFVTELLASQEATPATMPGSIPASIRDAVWSRLSRLAPEEREALETVSIVPGSVEPWLARMLLGGKADAAVDRCIARGMLQRDGQGAVGFRHELARLATLDQISPAVQQALHARVEAAMAYAPTALAGALLPRQVHHAAAADDGERVLALAPQAAAQASRLGAHHQAAAHLATALRYAGEAPKAVAAQLHEDWANEAGLALRIDDTVIEARQHAIALWRELGRLDKVGLNLRALARLLWSRGEVRQAGACVDEAVRELERLPAGPELAMAYSVRSQLHMQQSHVDDAVKWGWRAMALADRLGDVETRVHALNNVATALLFVDRPGGRELMEESLALALQHNFREHAARAYMNLAEYAVTFKDFALAERVLDEGIAYETRHDLDSWTHYQLGWQARLRLEQGRFREAESIAGGVVGLELLAPTIRLPALIVLGRVRMRLGETDGPDLLRQALRHALETGDLHLIAPVRFALVEAAWLAGEPDAAHEQLAAVAAMDLDSFDPWALGELAVWWRRCERTTPLPPATKRAPAPRAAELAGDPQTAAAEWTRLGLPYEAALALTRVQGPEAGPALARAVTMLEEIEARPAALLARRAAQLLGVADLLPRARRGPYAAARRHPLGLTRRELQVLRLLAQGMGNQDIARRLVRSPRTVEHHVSAVLGKLNASSRMDVVLRLHSEPWLLSAGEN</sequence>
<keyword evidence="2" id="KW-0067">ATP-binding</keyword>
<dbReference type="PANTHER" id="PTHR16305">
    <property type="entry name" value="TESTICULAR SOLUBLE ADENYLYL CYCLASE"/>
    <property type="match status" value="1"/>
</dbReference>
<dbReference type="GO" id="GO:0005524">
    <property type="term" value="F:ATP binding"/>
    <property type="evidence" value="ECO:0007669"/>
    <property type="project" value="UniProtKB-KW"/>
</dbReference>
<feature type="domain" description="HTH luxR-type" evidence="3">
    <location>
        <begin position="694"/>
        <end position="759"/>
    </location>
</feature>
<dbReference type="Pfam" id="PF00196">
    <property type="entry name" value="GerE"/>
    <property type="match status" value="1"/>
</dbReference>
<dbReference type="GO" id="GO:0004016">
    <property type="term" value="F:adenylate cyclase activity"/>
    <property type="evidence" value="ECO:0007669"/>
    <property type="project" value="TreeGrafter"/>
</dbReference>
<dbReference type="InterPro" id="IPR036388">
    <property type="entry name" value="WH-like_DNA-bd_sf"/>
</dbReference>
<evidence type="ECO:0000256" key="2">
    <source>
        <dbReference type="ARBA" id="ARBA00022840"/>
    </source>
</evidence>
<dbReference type="GO" id="GO:0006355">
    <property type="term" value="P:regulation of DNA-templated transcription"/>
    <property type="evidence" value="ECO:0007669"/>
    <property type="project" value="InterPro"/>
</dbReference>
<dbReference type="CDD" id="cd06170">
    <property type="entry name" value="LuxR_C_like"/>
    <property type="match status" value="1"/>
</dbReference>
<proteinExistence type="predicted"/>
<evidence type="ECO:0000256" key="1">
    <source>
        <dbReference type="ARBA" id="ARBA00022741"/>
    </source>
</evidence>
<gene>
    <name evidence="4" type="ORF">JF625_05985</name>
</gene>
<reference evidence="4" key="1">
    <citation type="submission" date="2020-06" db="EMBL/GenBank/DDBJ databases">
        <title>Stable isotope informed genome-resolved metagenomics uncovers potential trophic interactions in rhizosphere soil.</title>
        <authorList>
            <person name="Starr E.P."/>
            <person name="Shi S."/>
            <person name="Blazewicz S.J."/>
            <person name="Koch B.J."/>
            <person name="Probst A.J."/>
            <person name="Hungate B.A."/>
            <person name="Pett-Ridge J."/>
            <person name="Firestone M.K."/>
            <person name="Banfield J.F."/>
        </authorList>
    </citation>
    <scope>NUCLEOTIDE SEQUENCE</scope>
    <source>
        <strain evidence="4">YM_69_17</strain>
    </source>
</reference>
<dbReference type="SUPFAM" id="SSF46894">
    <property type="entry name" value="C-terminal effector domain of the bipartite response regulators"/>
    <property type="match status" value="1"/>
</dbReference>
<dbReference type="Proteomes" id="UP000700706">
    <property type="component" value="Unassembled WGS sequence"/>
</dbReference>
<dbReference type="AlphaFoldDB" id="A0A952FGW6"/>
<protein>
    <recommendedName>
        <fullName evidence="3">HTH luxR-type domain-containing protein</fullName>
    </recommendedName>
</protein>
<evidence type="ECO:0000313" key="5">
    <source>
        <dbReference type="Proteomes" id="UP000700706"/>
    </source>
</evidence>
<dbReference type="PRINTS" id="PR00038">
    <property type="entry name" value="HTHLUXR"/>
</dbReference>
<dbReference type="SMART" id="SM00421">
    <property type="entry name" value="HTH_LUXR"/>
    <property type="match status" value="1"/>
</dbReference>
<comment type="caution">
    <text evidence="4">The sequence shown here is derived from an EMBL/GenBank/DDBJ whole genome shotgun (WGS) entry which is preliminary data.</text>
</comment>
<dbReference type="InterPro" id="IPR011990">
    <property type="entry name" value="TPR-like_helical_dom_sf"/>
</dbReference>
<evidence type="ECO:0000259" key="3">
    <source>
        <dbReference type="PROSITE" id="PS50043"/>
    </source>
</evidence>
<dbReference type="GO" id="GO:0003677">
    <property type="term" value="F:DNA binding"/>
    <property type="evidence" value="ECO:0007669"/>
    <property type="project" value="InterPro"/>
</dbReference>
<dbReference type="PANTHER" id="PTHR16305:SF35">
    <property type="entry name" value="TRANSCRIPTIONAL ACTIVATOR DOMAIN"/>
    <property type="match status" value="1"/>
</dbReference>
<dbReference type="InterPro" id="IPR016032">
    <property type="entry name" value="Sig_transdc_resp-reg_C-effctor"/>
</dbReference>
<accession>A0A952FGW6</accession>
<dbReference type="PROSITE" id="PS00622">
    <property type="entry name" value="HTH_LUXR_1"/>
    <property type="match status" value="1"/>
</dbReference>
<feature type="non-terminal residue" evidence="4">
    <location>
        <position position="1"/>
    </location>
</feature>
<dbReference type="Gene3D" id="1.25.40.10">
    <property type="entry name" value="Tetratricopeptide repeat domain"/>
    <property type="match status" value="2"/>
</dbReference>
<dbReference type="InterPro" id="IPR000792">
    <property type="entry name" value="Tscrpt_reg_LuxR_C"/>
</dbReference>
<dbReference type="Gene3D" id="1.10.10.10">
    <property type="entry name" value="Winged helix-like DNA-binding domain superfamily/Winged helix DNA-binding domain"/>
    <property type="match status" value="1"/>
</dbReference>
<dbReference type="PROSITE" id="PS50043">
    <property type="entry name" value="HTH_LUXR_2"/>
    <property type="match status" value="1"/>
</dbReference>
<dbReference type="SUPFAM" id="SSF48452">
    <property type="entry name" value="TPR-like"/>
    <property type="match status" value="1"/>
</dbReference>